<dbReference type="RefSeq" id="WP_244450174.1">
    <property type="nucleotide sequence ID" value="NZ_CP083239.1"/>
</dbReference>
<dbReference type="InterPro" id="IPR002822">
    <property type="entry name" value="Ni_insertion"/>
</dbReference>
<dbReference type="PANTHER" id="PTHR36566:SF1">
    <property type="entry name" value="PYRIDINIUM-3,5-BISTHIOCARBOXYLIC ACID MONONUCLEOTIDE NICKEL INSERTION PROTEIN"/>
    <property type="match status" value="1"/>
</dbReference>
<feature type="region of interest" description="Disordered" evidence="2">
    <location>
        <begin position="110"/>
        <end position="133"/>
    </location>
</feature>
<dbReference type="Proteomes" id="UP000831684">
    <property type="component" value="Chromosome"/>
</dbReference>
<reference evidence="3" key="1">
    <citation type="submission" date="2021-09" db="EMBL/GenBank/DDBJ databases">
        <title>Network and meta-omics reveal the key degrader and cooperation patterns in an efficient 1,4-dioxane-degrading microbial community.</title>
        <authorList>
            <person name="Dai C."/>
        </authorList>
    </citation>
    <scope>NUCLEOTIDE SEQUENCE</scope>
    <source>
        <strain evidence="3">ZM13</strain>
    </source>
</reference>
<evidence type="ECO:0000313" key="3">
    <source>
        <dbReference type="EMBL" id="UOK72476.1"/>
    </source>
</evidence>
<sequence>MNSSGVRCIHLDAVGGVAGDMFVAALLDAFPGLAPRVLADARAVLPEGVGTPFLRAGLSGGLAVWRFGLEGGHSHSHTHSAHPSLAVMAGLDPATQASPAVLVEALDPRVEPGDEGARESGKPAHHHPHTHGAGTYRDMVARIEAARLSAGTASHALAILGLIAQAESALHRVPMEEVHFHEIADWDSLLDVVAAGSLAAALEGAVWSVSPLPLGGGLVKTQHGLLPVPAPATAALLEGFDWRDDGVSGERVTPTGAAILKHLARSGPPLGGRLAASGTGAGTRDLPGLPNVLRALVFEPAVDEGDVVTVLECEIDDMTGEEIGTAMELLRAEPGVLDASFAPRFGKKGRPMAALRLLVRPDSAEAVAQACFAQTSTLGLRRRDERRLVLKRAAGEAAGVAVKRAARPGGDTVKAESDALTGDTLAARRALKQRAERGDE</sequence>
<feature type="compositionally biased region" description="Basic and acidic residues" evidence="2">
    <location>
        <begin position="110"/>
        <end position="122"/>
    </location>
</feature>
<name>A0A9E6ZVI2_9HYPH</name>
<evidence type="ECO:0000256" key="2">
    <source>
        <dbReference type="SAM" id="MobiDB-lite"/>
    </source>
</evidence>
<dbReference type="Pfam" id="PF01969">
    <property type="entry name" value="Ni_insertion"/>
    <property type="match status" value="1"/>
</dbReference>
<dbReference type="AlphaFoldDB" id="A0A9E6ZVI2"/>
<evidence type="ECO:0000256" key="1">
    <source>
        <dbReference type="ARBA" id="ARBA00022596"/>
    </source>
</evidence>
<accession>A0A9E6ZVI2</accession>
<proteinExistence type="predicted"/>
<organism evidence="3 4">
    <name type="scientific">Ancylobacter polymorphus</name>
    <dbReference type="NCBI Taxonomy" id="223390"/>
    <lineage>
        <taxon>Bacteria</taxon>
        <taxon>Pseudomonadati</taxon>
        <taxon>Pseudomonadota</taxon>
        <taxon>Alphaproteobacteria</taxon>
        <taxon>Hyphomicrobiales</taxon>
        <taxon>Xanthobacteraceae</taxon>
        <taxon>Ancylobacter</taxon>
    </lineage>
</organism>
<protein>
    <submittedName>
        <fullName evidence="3">LarC family nickel insertion protein</fullName>
    </submittedName>
</protein>
<dbReference type="KEGG" id="apol:K9D25_07180"/>
<gene>
    <name evidence="3" type="ORF">K9D25_07180</name>
</gene>
<evidence type="ECO:0000313" key="4">
    <source>
        <dbReference type="Proteomes" id="UP000831684"/>
    </source>
</evidence>
<dbReference type="EMBL" id="CP083239">
    <property type="protein sequence ID" value="UOK72476.1"/>
    <property type="molecule type" value="Genomic_DNA"/>
</dbReference>
<keyword evidence="1" id="KW-0533">Nickel</keyword>
<dbReference type="Gene3D" id="3.30.70.1380">
    <property type="entry name" value="Transcriptional regulatory protein pf0864 domain like"/>
    <property type="match status" value="1"/>
</dbReference>
<dbReference type="PANTHER" id="PTHR36566">
    <property type="entry name" value="NICKEL INSERTION PROTEIN-RELATED"/>
    <property type="match status" value="1"/>
</dbReference>